<name>A0AAE1A1X2_9GAST</name>
<sequence length="136" mass="14914">MVTVRLELRLASWFGLSSRDPWPEPVTLRSNSTGRHAKLGAMLETKSCAVHLAQVSVSSTRKKQDIFNIADEDDPSVPDCCLAWRGSNQHPSNDLEALRHMTRSIRPSAPVTAAVHPQGRQSARTHSPTKGPLSPL</sequence>
<reference evidence="2" key="1">
    <citation type="journal article" date="2023" name="G3 (Bethesda)">
        <title>A reference genome for the long-term kleptoplast-retaining sea slug Elysia crispata morphotype clarki.</title>
        <authorList>
            <person name="Eastman K.E."/>
            <person name="Pendleton A.L."/>
            <person name="Shaikh M.A."/>
            <person name="Suttiyut T."/>
            <person name="Ogas R."/>
            <person name="Tomko P."/>
            <person name="Gavelis G."/>
            <person name="Widhalm J.R."/>
            <person name="Wisecaver J.H."/>
        </authorList>
    </citation>
    <scope>NUCLEOTIDE SEQUENCE</scope>
    <source>
        <strain evidence="2">ECLA1</strain>
    </source>
</reference>
<proteinExistence type="predicted"/>
<keyword evidence="3" id="KW-1185">Reference proteome</keyword>
<evidence type="ECO:0000313" key="2">
    <source>
        <dbReference type="EMBL" id="KAK3778976.1"/>
    </source>
</evidence>
<accession>A0AAE1A1X2</accession>
<gene>
    <name evidence="2" type="ORF">RRG08_034237</name>
</gene>
<dbReference type="AlphaFoldDB" id="A0AAE1A1X2"/>
<evidence type="ECO:0000313" key="3">
    <source>
        <dbReference type="Proteomes" id="UP001283361"/>
    </source>
</evidence>
<organism evidence="2 3">
    <name type="scientific">Elysia crispata</name>
    <name type="common">lettuce slug</name>
    <dbReference type="NCBI Taxonomy" id="231223"/>
    <lineage>
        <taxon>Eukaryota</taxon>
        <taxon>Metazoa</taxon>
        <taxon>Spiralia</taxon>
        <taxon>Lophotrochozoa</taxon>
        <taxon>Mollusca</taxon>
        <taxon>Gastropoda</taxon>
        <taxon>Heterobranchia</taxon>
        <taxon>Euthyneura</taxon>
        <taxon>Panpulmonata</taxon>
        <taxon>Sacoglossa</taxon>
        <taxon>Placobranchoidea</taxon>
        <taxon>Plakobranchidae</taxon>
        <taxon>Elysia</taxon>
    </lineage>
</organism>
<evidence type="ECO:0000256" key="1">
    <source>
        <dbReference type="SAM" id="MobiDB-lite"/>
    </source>
</evidence>
<feature type="compositionally biased region" description="Polar residues" evidence="1">
    <location>
        <begin position="119"/>
        <end position="128"/>
    </location>
</feature>
<feature type="region of interest" description="Disordered" evidence="1">
    <location>
        <begin position="106"/>
        <end position="136"/>
    </location>
</feature>
<protein>
    <submittedName>
        <fullName evidence="2">Uncharacterized protein</fullName>
    </submittedName>
</protein>
<dbReference type="EMBL" id="JAWDGP010002890">
    <property type="protein sequence ID" value="KAK3778976.1"/>
    <property type="molecule type" value="Genomic_DNA"/>
</dbReference>
<dbReference type="Proteomes" id="UP001283361">
    <property type="component" value="Unassembled WGS sequence"/>
</dbReference>
<comment type="caution">
    <text evidence="2">The sequence shown here is derived from an EMBL/GenBank/DDBJ whole genome shotgun (WGS) entry which is preliminary data.</text>
</comment>